<sequence>MQGIPIAVKNVTVYAYFNPLEPLEEVILTGATGTYTVGTLMTSVFYNLDLNADGKFQNPLSIHGAYYAVCETADGKTIKTEWMYCIDNSLAAKFGRTVTLGKPATEDVLHTSIGLGMIDPSDYIRLTPLAGITVSQRFPGITPLSRTIIMNGEGYVITTRFGTPHLMGIEVDSGDRVSSLVLGAQNISITAKTPSGDTHTQFGLTTISAGEPAIFLKLLEA</sequence>
<reference evidence="1" key="1">
    <citation type="submission" date="2022-07" db="EMBL/GenBank/DDBJ databases">
        <title>Taxonomy of Novel Oxalotrophic and Methylotrophic Bacteria.</title>
        <authorList>
            <person name="Sahin N."/>
            <person name="Tani A."/>
        </authorList>
    </citation>
    <scope>NUCLEOTIDE SEQUENCE</scope>
    <source>
        <strain evidence="1">AM327</strain>
    </source>
</reference>
<accession>A0A9W6B3U4</accession>
<comment type="caution">
    <text evidence="1">The sequence shown here is derived from an EMBL/GenBank/DDBJ whole genome shotgun (WGS) entry which is preliminary data.</text>
</comment>
<evidence type="ECO:0000313" key="2">
    <source>
        <dbReference type="Proteomes" id="UP001143545"/>
    </source>
</evidence>
<dbReference type="Proteomes" id="UP001143545">
    <property type="component" value="Unassembled WGS sequence"/>
</dbReference>
<protein>
    <submittedName>
        <fullName evidence="1">Uncharacterized protein</fullName>
    </submittedName>
</protein>
<keyword evidence="2" id="KW-1185">Reference proteome</keyword>
<dbReference type="RefSeq" id="WP_281751227.1">
    <property type="nucleotide sequence ID" value="NZ_BRVP01000001.1"/>
</dbReference>
<proteinExistence type="predicted"/>
<evidence type="ECO:0000313" key="1">
    <source>
        <dbReference type="EMBL" id="GLB51060.1"/>
    </source>
</evidence>
<organism evidence="1 2">
    <name type="scientific">Neptunitalea chrysea</name>
    <dbReference type="NCBI Taxonomy" id="1647581"/>
    <lineage>
        <taxon>Bacteria</taxon>
        <taxon>Pseudomonadati</taxon>
        <taxon>Bacteroidota</taxon>
        <taxon>Flavobacteriia</taxon>
        <taxon>Flavobacteriales</taxon>
        <taxon>Flavobacteriaceae</taxon>
        <taxon>Neptunitalea</taxon>
    </lineage>
</organism>
<gene>
    <name evidence="1" type="ORF">NBRC110019_00990</name>
</gene>
<dbReference type="EMBL" id="BRVP01000001">
    <property type="protein sequence ID" value="GLB51060.1"/>
    <property type="molecule type" value="Genomic_DNA"/>
</dbReference>
<dbReference type="AlphaFoldDB" id="A0A9W6B3U4"/>
<name>A0A9W6B3U4_9FLAO</name>